<reference evidence="1 2" key="1">
    <citation type="submission" date="2016-10" db="EMBL/GenBank/DDBJ databases">
        <authorList>
            <person name="de Groot N.N."/>
        </authorList>
    </citation>
    <scope>NUCLEOTIDE SEQUENCE [LARGE SCALE GENOMIC DNA]</scope>
    <source>
        <strain evidence="1 2">DSM 43019</strain>
    </source>
</reference>
<name>A0A1I2F647_9ACTN</name>
<protein>
    <submittedName>
        <fullName evidence="1">Uncharacterized protein</fullName>
    </submittedName>
</protein>
<evidence type="ECO:0000313" key="1">
    <source>
        <dbReference type="EMBL" id="SFF00021.1"/>
    </source>
</evidence>
<keyword evidence="2" id="KW-1185">Reference proteome</keyword>
<dbReference type="RefSeq" id="WP_143133738.1">
    <property type="nucleotide sequence ID" value="NZ_BOMT01000035.1"/>
</dbReference>
<dbReference type="OrthoDB" id="3373619at2"/>
<organism evidence="1 2">
    <name type="scientific">Actinoplanes philippinensis</name>
    <dbReference type="NCBI Taxonomy" id="35752"/>
    <lineage>
        <taxon>Bacteria</taxon>
        <taxon>Bacillati</taxon>
        <taxon>Actinomycetota</taxon>
        <taxon>Actinomycetes</taxon>
        <taxon>Micromonosporales</taxon>
        <taxon>Micromonosporaceae</taxon>
        <taxon>Actinoplanes</taxon>
    </lineage>
</organism>
<gene>
    <name evidence="1" type="ORF">SAMN05421541_10596</name>
</gene>
<dbReference type="STRING" id="35752.SAMN05421541_10596"/>
<evidence type="ECO:0000313" key="2">
    <source>
        <dbReference type="Proteomes" id="UP000199645"/>
    </source>
</evidence>
<dbReference type="AlphaFoldDB" id="A0A1I2F647"/>
<dbReference type="Proteomes" id="UP000199645">
    <property type="component" value="Unassembled WGS sequence"/>
</dbReference>
<accession>A0A1I2F647</accession>
<dbReference type="EMBL" id="FONV01000005">
    <property type="protein sequence ID" value="SFF00021.1"/>
    <property type="molecule type" value="Genomic_DNA"/>
</dbReference>
<proteinExistence type="predicted"/>
<sequence length="198" mass="19858">MKAIPGFIAVGVAITAVIGIGAAVASAAEPTGGDVLGSLVENYSYPGVPADLAPVLADRKVELTSGDGHIVLNSVVRVDENCPARVAGAGRIVVVAGPQLDGQALTRSVVEPADTIQLCFDVLAASGQLSLKVPAVYELDGRTAAPAGQTVKSVAKIQPEGGQETVVPLSSKNTIQVGKGINEANADATLLELVVTGA</sequence>